<reference evidence="1 2" key="1">
    <citation type="journal article" date="2019" name="Genome Biol. Evol.">
        <title>Insights into the evolution of the New World diploid cottons (Gossypium, subgenus Houzingenia) based on genome sequencing.</title>
        <authorList>
            <person name="Grover C.E."/>
            <person name="Arick M.A. 2nd"/>
            <person name="Thrash A."/>
            <person name="Conover J.L."/>
            <person name="Sanders W.S."/>
            <person name="Peterson D.G."/>
            <person name="Frelichowski J.E."/>
            <person name="Scheffler J.A."/>
            <person name="Scheffler B.E."/>
            <person name="Wendel J.F."/>
        </authorList>
    </citation>
    <scope>NUCLEOTIDE SEQUENCE [LARGE SCALE GENOMIC DNA]</scope>
    <source>
        <strain evidence="1">8</strain>
        <tissue evidence="1">Leaf</tissue>
    </source>
</reference>
<comment type="caution">
    <text evidence="1">The sequence shown here is derived from an EMBL/GenBank/DDBJ whole genome shotgun (WGS) entry which is preliminary data.</text>
</comment>
<gene>
    <name evidence="1" type="ORF">Gotri_015888</name>
</gene>
<name>A0A7J9E2V4_9ROSI</name>
<dbReference type="EMBL" id="JABEZW010000006">
    <property type="protein sequence ID" value="MBA0766895.1"/>
    <property type="molecule type" value="Genomic_DNA"/>
</dbReference>
<proteinExistence type="predicted"/>
<organism evidence="1 2">
    <name type="scientific">Gossypium trilobum</name>
    <dbReference type="NCBI Taxonomy" id="34281"/>
    <lineage>
        <taxon>Eukaryota</taxon>
        <taxon>Viridiplantae</taxon>
        <taxon>Streptophyta</taxon>
        <taxon>Embryophyta</taxon>
        <taxon>Tracheophyta</taxon>
        <taxon>Spermatophyta</taxon>
        <taxon>Magnoliopsida</taxon>
        <taxon>eudicotyledons</taxon>
        <taxon>Gunneridae</taxon>
        <taxon>Pentapetalae</taxon>
        <taxon>rosids</taxon>
        <taxon>malvids</taxon>
        <taxon>Malvales</taxon>
        <taxon>Malvaceae</taxon>
        <taxon>Malvoideae</taxon>
        <taxon>Gossypium</taxon>
    </lineage>
</organism>
<dbReference type="AlphaFoldDB" id="A0A7J9E2V4"/>
<evidence type="ECO:0000313" key="1">
    <source>
        <dbReference type="EMBL" id="MBA0766895.1"/>
    </source>
</evidence>
<evidence type="ECO:0000313" key="2">
    <source>
        <dbReference type="Proteomes" id="UP000593568"/>
    </source>
</evidence>
<protein>
    <submittedName>
        <fullName evidence="1">Uncharacterized protein</fullName>
    </submittedName>
</protein>
<dbReference type="PANTHER" id="PTHR36781">
    <property type="entry name" value="OS05G0114600 PROTEIN"/>
    <property type="match status" value="1"/>
</dbReference>
<keyword evidence="2" id="KW-1185">Reference proteome</keyword>
<dbReference type="PANTHER" id="PTHR36781:SF1">
    <property type="entry name" value="OS05G0114600 PROTEIN"/>
    <property type="match status" value="1"/>
</dbReference>
<sequence>MAGKAAQSVVKAVGEYQYPWREKLAKYKVELSKGVWGYWELGAWKPLGISARHRARLRKEMLIAGQDWPYNPEKKEMRSKMKGHKCDRIAAERRENTANLMQKMPEMLLAYKKRRWEKKMKEEEKAKDTEICIFSLFGWLRTKKNVEPCTNEFNVGFFCLNYYVLAE</sequence>
<accession>A0A7J9E2V4</accession>
<dbReference type="Proteomes" id="UP000593568">
    <property type="component" value="Unassembled WGS sequence"/>
</dbReference>